<dbReference type="OrthoDB" id="3943734at2759"/>
<dbReference type="AlphaFoldDB" id="A0A8H4J0Y9"/>
<reference evidence="1" key="1">
    <citation type="submission" date="2020-04" db="EMBL/GenBank/DDBJ databases">
        <title>Genome Assembly and Annotation of Botryosphaeria dothidea sdau 11-99, a Latent Pathogen of Apple Fruit Ring Rot in China.</title>
        <authorList>
            <person name="Yu C."/>
            <person name="Diao Y."/>
            <person name="Lu Q."/>
            <person name="Zhao J."/>
            <person name="Cui S."/>
            <person name="Peng C."/>
            <person name="He B."/>
            <person name="Liu H."/>
        </authorList>
    </citation>
    <scope>NUCLEOTIDE SEQUENCE [LARGE SCALE GENOMIC DNA]</scope>
    <source>
        <strain evidence="1">Sdau11-99</strain>
    </source>
</reference>
<name>A0A8H4J0Y9_9PEZI</name>
<keyword evidence="2" id="KW-1185">Reference proteome</keyword>
<evidence type="ECO:0000313" key="1">
    <source>
        <dbReference type="EMBL" id="KAF4311225.1"/>
    </source>
</evidence>
<organism evidence="1 2">
    <name type="scientific">Botryosphaeria dothidea</name>
    <dbReference type="NCBI Taxonomy" id="55169"/>
    <lineage>
        <taxon>Eukaryota</taxon>
        <taxon>Fungi</taxon>
        <taxon>Dikarya</taxon>
        <taxon>Ascomycota</taxon>
        <taxon>Pezizomycotina</taxon>
        <taxon>Dothideomycetes</taxon>
        <taxon>Dothideomycetes incertae sedis</taxon>
        <taxon>Botryosphaeriales</taxon>
        <taxon>Botryosphaeriaceae</taxon>
        <taxon>Botryosphaeria</taxon>
    </lineage>
</organism>
<dbReference type="Proteomes" id="UP000572817">
    <property type="component" value="Unassembled WGS sequence"/>
</dbReference>
<protein>
    <submittedName>
        <fullName evidence="1">Uncharacterized protein</fullName>
    </submittedName>
</protein>
<gene>
    <name evidence="1" type="ORF">GTA08_BOTSDO13302</name>
</gene>
<evidence type="ECO:0000313" key="2">
    <source>
        <dbReference type="Proteomes" id="UP000572817"/>
    </source>
</evidence>
<accession>A0A8H4J0Y9</accession>
<comment type="caution">
    <text evidence="1">The sequence shown here is derived from an EMBL/GenBank/DDBJ whole genome shotgun (WGS) entry which is preliminary data.</text>
</comment>
<sequence>MGFLSLSSLISMRSTCGYWQRTVKDKRDVLHSTRSRLLVLFEETVGSKAFPEYRKRTEMYLQPFVRDMFMERFRAGGSKSMPEEFEMWVMEWPLCAAMVDTWPGTYKRKVPTLDWWPDDWNHLCEYTNSFGRRPMNIPFQLTERTVNQRQWKEKMPCHAKNGTGYILRAKAVDVCWPFGQDYTGNRYLLVLDGEGPLKGCVVLCLPTFQPQLEPYREIYSVLECGGVLDLPSRHPQVFDDWIKFLRYKMSMLEESYRS</sequence>
<proteinExistence type="predicted"/>
<dbReference type="EMBL" id="WWBZ02000011">
    <property type="protein sequence ID" value="KAF4311225.1"/>
    <property type="molecule type" value="Genomic_DNA"/>
</dbReference>